<reference evidence="1" key="2">
    <citation type="submission" date="2013-09" db="EMBL/GenBank/DDBJ databases">
        <title>Draft genome sequence of Alistipes putredinis (DSM 17216).</title>
        <authorList>
            <person name="Sudarsanam P."/>
            <person name="Ley R."/>
            <person name="Guruge J."/>
            <person name="Turnbaugh P.J."/>
            <person name="Mahowald M."/>
            <person name="Liep D."/>
            <person name="Gordon J."/>
        </authorList>
    </citation>
    <scope>NUCLEOTIDE SEQUENCE</scope>
    <source>
        <strain evidence="1">DSM 17216</strain>
    </source>
</reference>
<evidence type="ECO:0000313" key="2">
    <source>
        <dbReference type="Proteomes" id="UP000005819"/>
    </source>
</evidence>
<reference evidence="1" key="1">
    <citation type="submission" date="2007-10" db="EMBL/GenBank/DDBJ databases">
        <authorList>
            <person name="Fulton L."/>
            <person name="Clifton S."/>
            <person name="Fulton B."/>
            <person name="Xu J."/>
            <person name="Minx P."/>
            <person name="Pepin K.H."/>
            <person name="Johnson M."/>
            <person name="Thiruvilangam P."/>
            <person name="Bhonagiri V."/>
            <person name="Nash W.E."/>
            <person name="Mardis E.R."/>
            <person name="Wilson R.K."/>
        </authorList>
    </citation>
    <scope>NUCLEOTIDE SEQUENCE [LARGE SCALE GENOMIC DNA]</scope>
    <source>
        <strain evidence="1">DSM 17216</strain>
    </source>
</reference>
<dbReference type="HOGENOM" id="CLU_2893908_0_0_10"/>
<accession>B0MUG4</accession>
<sequence length="62" mass="7093">MHEVIHSLTSFRHGRKSFTIRIKLRFADYLRNDQSERPDKGRSLRYRAVGVGMQPASCSTAG</sequence>
<name>B0MUG4_9BACT</name>
<gene>
    <name evidence="1" type="ORF">ALIPUT_00782</name>
</gene>
<organism evidence="1 2">
    <name type="scientific">Alistipes putredinis DSM 17216</name>
    <dbReference type="NCBI Taxonomy" id="445970"/>
    <lineage>
        <taxon>Bacteria</taxon>
        <taxon>Pseudomonadati</taxon>
        <taxon>Bacteroidota</taxon>
        <taxon>Bacteroidia</taxon>
        <taxon>Bacteroidales</taxon>
        <taxon>Rikenellaceae</taxon>
        <taxon>Alistipes</taxon>
    </lineage>
</organism>
<proteinExistence type="predicted"/>
<comment type="caution">
    <text evidence="1">The sequence shown here is derived from an EMBL/GenBank/DDBJ whole genome shotgun (WGS) entry which is preliminary data.</text>
</comment>
<dbReference type="AlphaFoldDB" id="B0MUG4"/>
<dbReference type="Proteomes" id="UP000005819">
    <property type="component" value="Unassembled WGS sequence"/>
</dbReference>
<dbReference type="EMBL" id="ABFK02000017">
    <property type="protein sequence ID" value="EDS03730.1"/>
    <property type="molecule type" value="Genomic_DNA"/>
</dbReference>
<evidence type="ECO:0000313" key="1">
    <source>
        <dbReference type="EMBL" id="EDS03730.1"/>
    </source>
</evidence>
<protein>
    <submittedName>
        <fullName evidence="1">Uncharacterized protein</fullName>
    </submittedName>
</protein>
<keyword evidence="2" id="KW-1185">Reference proteome</keyword>